<proteinExistence type="predicted"/>
<evidence type="ECO:0000313" key="1">
    <source>
        <dbReference type="EMBL" id="ERM99024.1"/>
    </source>
</evidence>
<dbReference type="Gramene" id="ERM99024">
    <property type="protein sequence ID" value="ERM99024"/>
    <property type="gene ID" value="AMTR_s00101p00054450"/>
</dbReference>
<sequence length="179" mass="20538">MSVSQFSIVSSLNPFHLRTIPGNFKHYSSKSDRTVSLVRFCDDSHRSFDKRLRNDVSGICFCKSSEESDVDCSDKPTKINLWPILQPWDVPWDWKVAVFVMLPYVMSILLTGIIESEGLSKIPQPHLEGLQAPMLSMDEQGNRFFIDQLFKTVAKLSVMYVFISPYQPFSDNLFSYGRP</sequence>
<reference evidence="2" key="1">
    <citation type="journal article" date="2013" name="Science">
        <title>The Amborella genome and the evolution of flowering plants.</title>
        <authorList>
            <consortium name="Amborella Genome Project"/>
        </authorList>
    </citation>
    <scope>NUCLEOTIDE SEQUENCE [LARGE SCALE GENOMIC DNA]</scope>
</reference>
<dbReference type="AlphaFoldDB" id="W1NWG2"/>
<keyword evidence="2" id="KW-1185">Reference proteome</keyword>
<evidence type="ECO:0000313" key="2">
    <source>
        <dbReference type="Proteomes" id="UP000017836"/>
    </source>
</evidence>
<dbReference type="HOGENOM" id="CLU_1505465_0_0_1"/>
<gene>
    <name evidence="1" type="ORF">AMTR_s00101p00054450</name>
</gene>
<dbReference type="Proteomes" id="UP000017836">
    <property type="component" value="Unassembled WGS sequence"/>
</dbReference>
<organism evidence="1 2">
    <name type="scientific">Amborella trichopoda</name>
    <dbReference type="NCBI Taxonomy" id="13333"/>
    <lineage>
        <taxon>Eukaryota</taxon>
        <taxon>Viridiplantae</taxon>
        <taxon>Streptophyta</taxon>
        <taxon>Embryophyta</taxon>
        <taxon>Tracheophyta</taxon>
        <taxon>Spermatophyta</taxon>
        <taxon>Magnoliopsida</taxon>
        <taxon>Amborellales</taxon>
        <taxon>Amborellaceae</taxon>
        <taxon>Amborella</taxon>
    </lineage>
</organism>
<name>W1NWG2_AMBTC</name>
<dbReference type="OMA" id="NDVSGIC"/>
<dbReference type="EMBL" id="KI395058">
    <property type="protein sequence ID" value="ERM99024.1"/>
    <property type="molecule type" value="Genomic_DNA"/>
</dbReference>
<protein>
    <submittedName>
        <fullName evidence="1">Uncharacterized protein</fullName>
    </submittedName>
</protein>
<accession>W1NWG2</accession>